<dbReference type="PATRIC" id="fig|999894.6.peg.467"/>
<evidence type="ECO:0000313" key="1">
    <source>
        <dbReference type="EMBL" id="OAQ21243.1"/>
    </source>
</evidence>
<dbReference type="RefSeq" id="WP_068668915.1">
    <property type="nucleotide sequence ID" value="NZ_LWLG01000002.1"/>
</dbReference>
<accession>A0A179D5J7</accession>
<evidence type="ECO:0000313" key="2">
    <source>
        <dbReference type="Proteomes" id="UP000078390"/>
    </source>
</evidence>
<dbReference type="Proteomes" id="UP000078390">
    <property type="component" value="Unassembled WGS sequence"/>
</dbReference>
<proteinExistence type="predicted"/>
<comment type="caution">
    <text evidence="1">The sequence shown here is derived from an EMBL/GenBank/DDBJ whole genome shotgun (WGS) entry which is preliminary data.</text>
</comment>
<dbReference type="PANTHER" id="PTHR37691:SF1">
    <property type="entry name" value="BLR3518 PROTEIN"/>
    <property type="match status" value="1"/>
</dbReference>
<reference evidence="1 2" key="1">
    <citation type="submission" date="2016-04" db="EMBL/GenBank/DDBJ databases">
        <title>Genome analysis of Thermosulfurimonas dismutans, the first thermophilic sulfur-disproportionating bacterium of the phylum Thermodesulfobacteria.</title>
        <authorList>
            <person name="Mardanov A.V."/>
            <person name="Beletsky A.V."/>
            <person name="Kadnikov V.V."/>
            <person name="Slobodkin A.I."/>
            <person name="Ravin N.V."/>
        </authorList>
    </citation>
    <scope>NUCLEOTIDE SEQUENCE [LARGE SCALE GENOMIC DNA]</scope>
    <source>
        <strain evidence="1 2">S95</strain>
    </source>
</reference>
<dbReference type="STRING" id="999894.TDIS_0463"/>
<organism evidence="1 2">
    <name type="scientific">Thermosulfurimonas dismutans</name>
    <dbReference type="NCBI Taxonomy" id="999894"/>
    <lineage>
        <taxon>Bacteria</taxon>
        <taxon>Pseudomonadati</taxon>
        <taxon>Thermodesulfobacteriota</taxon>
        <taxon>Thermodesulfobacteria</taxon>
        <taxon>Thermodesulfobacteriales</taxon>
        <taxon>Thermodesulfobacteriaceae</taxon>
        <taxon>Thermosulfurimonas</taxon>
    </lineage>
</organism>
<protein>
    <submittedName>
        <fullName evidence="1">Uncharacterized protein</fullName>
    </submittedName>
</protein>
<dbReference type="InterPro" id="IPR027396">
    <property type="entry name" value="DsrEFH-like"/>
</dbReference>
<dbReference type="InterPro" id="IPR003787">
    <property type="entry name" value="Sulphur_relay_DsrE/F-like"/>
</dbReference>
<dbReference type="AlphaFoldDB" id="A0A179D5J7"/>
<dbReference type="PANTHER" id="PTHR37691">
    <property type="entry name" value="BLR3518 PROTEIN"/>
    <property type="match status" value="1"/>
</dbReference>
<keyword evidence="2" id="KW-1185">Reference proteome</keyword>
<name>A0A179D5J7_9BACT</name>
<dbReference type="Pfam" id="PF02635">
    <property type="entry name" value="DsrE"/>
    <property type="match status" value="1"/>
</dbReference>
<dbReference type="Gene3D" id="3.40.1260.10">
    <property type="entry name" value="DsrEFH-like"/>
    <property type="match status" value="1"/>
</dbReference>
<dbReference type="SUPFAM" id="SSF75169">
    <property type="entry name" value="DsrEFH-like"/>
    <property type="match status" value="1"/>
</dbReference>
<dbReference type="EMBL" id="LWLG01000002">
    <property type="protein sequence ID" value="OAQ21243.1"/>
    <property type="molecule type" value="Genomic_DNA"/>
</dbReference>
<gene>
    <name evidence="1" type="ORF">TDIS_0463</name>
</gene>
<sequence length="113" mass="12822">MADWKLVLHVPESGRFEVALKVARNFIKAMSGENFSVRILVNAEGITILKRFSEVEDLYREAVKDGVTVYFCENAMRAFDVDPALVPENGKTVPAGIRVLVEWQNEGYRYVRA</sequence>
<dbReference type="OrthoDB" id="6412948at2"/>